<dbReference type="EMBL" id="BAABHM010000038">
    <property type="protein sequence ID" value="GAA4725636.1"/>
    <property type="molecule type" value="Genomic_DNA"/>
</dbReference>
<sequence length="134" mass="14030">MADMALRRGTWSCARDMSPSSTLGVPRPAGIAGLVFESAPVLPSSATHRSPDGTGALSVQRFPSVFACRAAAVLGSKLEVTITLRQYRLAATASSSDAAGCCEQVESLVGSVVFRWDSGTEPHRGADSYPMVQI</sequence>
<gene>
    <name evidence="1" type="ORF">GCM10023198_58390</name>
</gene>
<comment type="caution">
    <text evidence="1">The sequence shown here is derived from an EMBL/GenBank/DDBJ whole genome shotgun (WGS) entry which is preliminary data.</text>
</comment>
<name>A0ABP8YE83_9MICO</name>
<evidence type="ECO:0000313" key="1">
    <source>
        <dbReference type="EMBL" id="GAA4725636.1"/>
    </source>
</evidence>
<proteinExistence type="predicted"/>
<evidence type="ECO:0000313" key="2">
    <source>
        <dbReference type="Proteomes" id="UP001500843"/>
    </source>
</evidence>
<protein>
    <submittedName>
        <fullName evidence="1">Uncharacterized protein</fullName>
    </submittedName>
</protein>
<keyword evidence="2" id="KW-1185">Reference proteome</keyword>
<accession>A0ABP8YE83</accession>
<reference evidence="2" key="1">
    <citation type="journal article" date="2019" name="Int. J. Syst. Evol. Microbiol.">
        <title>The Global Catalogue of Microorganisms (GCM) 10K type strain sequencing project: providing services to taxonomists for standard genome sequencing and annotation.</title>
        <authorList>
            <consortium name="The Broad Institute Genomics Platform"/>
            <consortium name="The Broad Institute Genome Sequencing Center for Infectious Disease"/>
            <person name="Wu L."/>
            <person name="Ma J."/>
        </authorList>
    </citation>
    <scope>NUCLEOTIDE SEQUENCE [LARGE SCALE GENOMIC DNA]</scope>
    <source>
        <strain evidence="2">JCM 17975</strain>
    </source>
</reference>
<organism evidence="1 2">
    <name type="scientific">Promicromonospora umidemergens</name>
    <dbReference type="NCBI Taxonomy" id="629679"/>
    <lineage>
        <taxon>Bacteria</taxon>
        <taxon>Bacillati</taxon>
        <taxon>Actinomycetota</taxon>
        <taxon>Actinomycetes</taxon>
        <taxon>Micrococcales</taxon>
        <taxon>Promicromonosporaceae</taxon>
        <taxon>Promicromonospora</taxon>
    </lineage>
</organism>
<dbReference type="Proteomes" id="UP001500843">
    <property type="component" value="Unassembled WGS sequence"/>
</dbReference>